<dbReference type="RefSeq" id="WP_003329571.1">
    <property type="nucleotide sequence ID" value="NZ_AJLR01000033.1"/>
</dbReference>
<evidence type="ECO:0000313" key="2">
    <source>
        <dbReference type="Proteomes" id="UP000006315"/>
    </source>
</evidence>
<dbReference type="Proteomes" id="UP000006315">
    <property type="component" value="Unassembled WGS sequence"/>
</dbReference>
<evidence type="ECO:0000313" key="1">
    <source>
        <dbReference type="EMBL" id="EKN69028.1"/>
    </source>
</evidence>
<sequence length="88" mass="10297">MEIDWDEVNKIIEERSSENSDIVKPNEMSSEDLRKISFLIKEVNRFPDNQKTVGESGALFMKHLCEKYSKLSPESIGRLVHTFCFMNR</sequence>
<dbReference type="PATRIC" id="fig|1131731.3.peg.440"/>
<name>K6DLJ4_SCHAZ</name>
<dbReference type="EMBL" id="AJLR01000033">
    <property type="protein sequence ID" value="EKN69028.1"/>
    <property type="molecule type" value="Genomic_DNA"/>
</dbReference>
<reference evidence="1 2" key="1">
    <citation type="journal article" date="2012" name="Front. Microbiol.">
        <title>Redundancy and modularity in membrane-associated dissimilatory nitrate reduction in Bacillus.</title>
        <authorList>
            <person name="Heylen K."/>
            <person name="Keltjens J."/>
        </authorList>
    </citation>
    <scope>NUCLEOTIDE SEQUENCE [LARGE SCALE GENOMIC DNA]</scope>
    <source>
        <strain evidence="1 2">LMG 9581</strain>
    </source>
</reference>
<organism evidence="1 2">
    <name type="scientific">Schinkia azotoformans LMG 9581</name>
    <dbReference type="NCBI Taxonomy" id="1131731"/>
    <lineage>
        <taxon>Bacteria</taxon>
        <taxon>Bacillati</taxon>
        <taxon>Bacillota</taxon>
        <taxon>Bacilli</taxon>
        <taxon>Bacillales</taxon>
        <taxon>Bacillaceae</taxon>
        <taxon>Calidifontibacillus/Schinkia group</taxon>
        <taxon>Schinkia</taxon>
    </lineage>
</organism>
<comment type="caution">
    <text evidence="1">The sequence shown here is derived from an EMBL/GenBank/DDBJ whole genome shotgun (WGS) entry which is preliminary data.</text>
</comment>
<gene>
    <name evidence="1" type="ORF">BAZO_02152</name>
</gene>
<accession>K6DLJ4</accession>
<protein>
    <submittedName>
        <fullName evidence="1">Uncharacterized protein</fullName>
    </submittedName>
</protein>
<dbReference type="STRING" id="1131731.BAZO_02152"/>
<proteinExistence type="predicted"/>
<keyword evidence="2" id="KW-1185">Reference proteome</keyword>
<dbReference type="AlphaFoldDB" id="K6DLJ4"/>